<evidence type="ECO:0008006" key="4">
    <source>
        <dbReference type="Google" id="ProtNLM"/>
    </source>
</evidence>
<name>A0AAV1S803_9ROSI</name>
<keyword evidence="3" id="KW-1185">Reference proteome</keyword>
<feature type="compositionally biased region" description="Basic and acidic residues" evidence="1">
    <location>
        <begin position="1"/>
        <end position="19"/>
    </location>
</feature>
<protein>
    <recommendedName>
        <fullName evidence="4">Transposase</fullName>
    </recommendedName>
</protein>
<gene>
    <name evidence="2" type="ORF">DCAF_LOCUS19722</name>
</gene>
<organism evidence="2 3">
    <name type="scientific">Dovyalis caffra</name>
    <dbReference type="NCBI Taxonomy" id="77055"/>
    <lineage>
        <taxon>Eukaryota</taxon>
        <taxon>Viridiplantae</taxon>
        <taxon>Streptophyta</taxon>
        <taxon>Embryophyta</taxon>
        <taxon>Tracheophyta</taxon>
        <taxon>Spermatophyta</taxon>
        <taxon>Magnoliopsida</taxon>
        <taxon>eudicotyledons</taxon>
        <taxon>Gunneridae</taxon>
        <taxon>Pentapetalae</taxon>
        <taxon>rosids</taxon>
        <taxon>fabids</taxon>
        <taxon>Malpighiales</taxon>
        <taxon>Salicaceae</taxon>
        <taxon>Flacourtieae</taxon>
        <taxon>Dovyalis</taxon>
    </lineage>
</organism>
<feature type="region of interest" description="Disordered" evidence="1">
    <location>
        <begin position="1"/>
        <end position="20"/>
    </location>
</feature>
<reference evidence="2 3" key="1">
    <citation type="submission" date="2024-01" db="EMBL/GenBank/DDBJ databases">
        <authorList>
            <person name="Waweru B."/>
        </authorList>
    </citation>
    <scope>NUCLEOTIDE SEQUENCE [LARGE SCALE GENOMIC DNA]</scope>
</reference>
<dbReference type="EMBL" id="CAWUPB010001173">
    <property type="protein sequence ID" value="CAK7347042.1"/>
    <property type="molecule type" value="Genomic_DNA"/>
</dbReference>
<proteinExistence type="predicted"/>
<dbReference type="Proteomes" id="UP001314170">
    <property type="component" value="Unassembled WGS sequence"/>
</dbReference>
<sequence>MEPRVGTDRHSAYTEKEKAQATAHGISLISRLEKRTPGSPTTYNVRRLKWKYNLATLAHD</sequence>
<evidence type="ECO:0000256" key="1">
    <source>
        <dbReference type="SAM" id="MobiDB-lite"/>
    </source>
</evidence>
<evidence type="ECO:0000313" key="3">
    <source>
        <dbReference type="Proteomes" id="UP001314170"/>
    </source>
</evidence>
<accession>A0AAV1S803</accession>
<evidence type="ECO:0000313" key="2">
    <source>
        <dbReference type="EMBL" id="CAK7347042.1"/>
    </source>
</evidence>
<comment type="caution">
    <text evidence="2">The sequence shown here is derived from an EMBL/GenBank/DDBJ whole genome shotgun (WGS) entry which is preliminary data.</text>
</comment>
<dbReference type="AlphaFoldDB" id="A0AAV1S803"/>